<evidence type="ECO:0000313" key="4">
    <source>
        <dbReference type="EMBL" id="WLI16606.1"/>
    </source>
</evidence>
<proteinExistence type="predicted"/>
<gene>
    <name evidence="4" type="ORF">PSH88_20370</name>
</gene>
<evidence type="ECO:0000313" key="5">
    <source>
        <dbReference type="Proteomes" id="UP001230768"/>
    </source>
</evidence>
<dbReference type="PANTHER" id="PTHR31250:SF27">
    <property type="entry name" value="IQ DOMAIN-CONTAINING PROTEIN IQM5"/>
    <property type="match status" value="1"/>
</dbReference>
<name>A0ABY9GLG5_9PSED</name>
<feature type="region of interest" description="Disordered" evidence="3">
    <location>
        <begin position="110"/>
        <end position="134"/>
    </location>
</feature>
<organism evidence="4 5">
    <name type="scientific">Pseudomonas wuhanensis</name>
    <dbReference type="NCBI Taxonomy" id="2954098"/>
    <lineage>
        <taxon>Bacteria</taxon>
        <taxon>Pseudomonadati</taxon>
        <taxon>Pseudomonadota</taxon>
        <taxon>Gammaproteobacteria</taxon>
        <taxon>Pseudomonadales</taxon>
        <taxon>Pseudomonadaceae</taxon>
        <taxon>Pseudomonas</taxon>
    </lineage>
</organism>
<protein>
    <submittedName>
        <fullName evidence="4">Uncharacterized protein</fullName>
    </submittedName>
</protein>
<dbReference type="PANTHER" id="PTHR31250">
    <property type="entry name" value="IQ DOMAIN-CONTAINING PROTEIN IQM3"/>
    <property type="match status" value="1"/>
</dbReference>
<keyword evidence="5" id="KW-1185">Reference proteome</keyword>
<dbReference type="Proteomes" id="UP001230768">
    <property type="component" value="Chromosome"/>
</dbReference>
<evidence type="ECO:0000256" key="2">
    <source>
        <dbReference type="ARBA" id="ARBA00022490"/>
    </source>
</evidence>
<dbReference type="RefSeq" id="WP_305483344.1">
    <property type="nucleotide sequence ID" value="NZ_CP117430.1"/>
</dbReference>
<dbReference type="InterPro" id="IPR044159">
    <property type="entry name" value="IQM"/>
</dbReference>
<comment type="subcellular location">
    <subcellularLocation>
        <location evidence="1">Cytoplasm</location>
    </subcellularLocation>
</comment>
<evidence type="ECO:0000256" key="3">
    <source>
        <dbReference type="SAM" id="MobiDB-lite"/>
    </source>
</evidence>
<feature type="compositionally biased region" description="Polar residues" evidence="3">
    <location>
        <begin position="165"/>
        <end position="175"/>
    </location>
</feature>
<reference evidence="4 5" key="1">
    <citation type="submission" date="2023-02" db="EMBL/GenBank/DDBJ databases">
        <title>Evolution of Hrp T3SS in non-pathogenic Pseudomonas fluorescens.</title>
        <authorList>
            <person name="Liao K."/>
            <person name="Wei H."/>
            <person name="Gu Y."/>
        </authorList>
    </citation>
    <scope>NUCLEOTIDE SEQUENCE [LARGE SCALE GENOMIC DNA]</scope>
    <source>
        <strain evidence="4 5">FP607</strain>
    </source>
</reference>
<evidence type="ECO:0000256" key="1">
    <source>
        <dbReference type="ARBA" id="ARBA00004496"/>
    </source>
</evidence>
<keyword evidence="2" id="KW-0963">Cytoplasm</keyword>
<feature type="region of interest" description="Disordered" evidence="3">
    <location>
        <begin position="161"/>
        <end position="207"/>
    </location>
</feature>
<sequence>MDSLHISGLSGNVVASGIDAVHQFAIAGTDHKVNALSLRWLGQASASIGGRIVADIKNGKMFQMASRGAAVFGTPAFSDRGVTCRPQLNFKAGEHQGLDLVSVDMEDDAGRKSHWGAAPGHEPQPPSMPRQAPLGSRQLIRNPLIATQLAFQASSHPSLRASAVVGSQTPTQSVPDNGALPLPPRLAPRGPRQLTNHPRAVSEPMPQATRLSDLKSTSFLGGHISAEPLATRPAKISVQQLIEKLRAETVPPQQQRVNLRRTTEPPQMGTDEFSAIRMQLPSALRPGASAVRPRAGEPNSAMEARMLFMSPATVFGVSSSEAAKFSNLQPMNSQFYGEERDEVFGTSVTYLNMQDRARFKVTIRDGKVFDADGKPFETRQASTAFKVNKGRAIFVMDAQGLIYISNEQTRGKFHHSSFFAGQPVAAAGDIGIENGVITAISRKSGHYRPTLEQLNQVVQQLADQNVSGIFVDEDLS</sequence>
<accession>A0ABY9GLG5</accession>
<dbReference type="EMBL" id="CP117430">
    <property type="protein sequence ID" value="WLI16606.1"/>
    <property type="molecule type" value="Genomic_DNA"/>
</dbReference>